<dbReference type="GO" id="GO:0006271">
    <property type="term" value="P:DNA strand elongation involved in DNA replication"/>
    <property type="evidence" value="ECO:0007669"/>
    <property type="project" value="TreeGrafter"/>
</dbReference>
<accession>A0A9D1VR39</accession>
<dbReference type="PANTHER" id="PTHR30478:SF0">
    <property type="entry name" value="BETA SLIDING CLAMP"/>
    <property type="match status" value="1"/>
</dbReference>
<dbReference type="GO" id="GO:0003677">
    <property type="term" value="F:DNA binding"/>
    <property type="evidence" value="ECO:0007669"/>
    <property type="project" value="UniProtKB-UniRule"/>
</dbReference>
<evidence type="ECO:0000313" key="15">
    <source>
        <dbReference type="Proteomes" id="UP000824246"/>
    </source>
</evidence>
<dbReference type="GO" id="GO:0005737">
    <property type="term" value="C:cytoplasm"/>
    <property type="evidence" value="ECO:0007669"/>
    <property type="project" value="UniProtKB-SubCell"/>
</dbReference>
<dbReference type="InterPro" id="IPR022635">
    <property type="entry name" value="DNA_polIII_beta_C"/>
</dbReference>
<name>A0A9D1VR39_9BACT</name>
<dbReference type="EMBL" id="DXFB01000092">
    <property type="protein sequence ID" value="HIX45258.1"/>
    <property type="molecule type" value="Genomic_DNA"/>
</dbReference>
<dbReference type="NCBIfam" id="TIGR00663">
    <property type="entry name" value="dnan"/>
    <property type="match status" value="1"/>
</dbReference>
<evidence type="ECO:0000259" key="13">
    <source>
        <dbReference type="Pfam" id="PF02768"/>
    </source>
</evidence>
<organism evidence="14 15">
    <name type="scientific">Candidatus Barnesiella excrementipullorum</name>
    <dbReference type="NCBI Taxonomy" id="2838479"/>
    <lineage>
        <taxon>Bacteria</taxon>
        <taxon>Pseudomonadati</taxon>
        <taxon>Bacteroidota</taxon>
        <taxon>Bacteroidia</taxon>
        <taxon>Bacteroidales</taxon>
        <taxon>Barnesiellaceae</taxon>
        <taxon>Barnesiella</taxon>
    </lineage>
</organism>
<feature type="domain" description="DNA polymerase III beta sliding clamp N-terminal" evidence="11">
    <location>
        <begin position="1"/>
        <end position="119"/>
    </location>
</feature>
<comment type="subcellular location">
    <subcellularLocation>
        <location evidence="1 10">Cytoplasm</location>
    </subcellularLocation>
</comment>
<keyword evidence="6 10" id="KW-0548">Nucleotidyltransferase</keyword>
<dbReference type="GO" id="GO:0008408">
    <property type="term" value="F:3'-5' exonuclease activity"/>
    <property type="evidence" value="ECO:0007669"/>
    <property type="project" value="InterPro"/>
</dbReference>
<comment type="subunit">
    <text evidence="10">Forms a ring-shaped head-to-tail homodimer around DNA.</text>
</comment>
<dbReference type="Proteomes" id="UP000824246">
    <property type="component" value="Unassembled WGS sequence"/>
</dbReference>
<evidence type="ECO:0000256" key="2">
    <source>
        <dbReference type="ARBA" id="ARBA00010752"/>
    </source>
</evidence>
<dbReference type="InterPro" id="IPR022637">
    <property type="entry name" value="DNA_polIII_beta_cen"/>
</dbReference>
<dbReference type="Pfam" id="PF02768">
    <property type="entry name" value="DNA_pol3_beta_3"/>
    <property type="match status" value="1"/>
</dbReference>
<evidence type="ECO:0000259" key="11">
    <source>
        <dbReference type="Pfam" id="PF00712"/>
    </source>
</evidence>
<proteinExistence type="inferred from homology"/>
<sequence length="375" mass="41890">MKFIVSSTVLLSHLQIISRVINSKNSMAILDNFLFELKGNQLVVTASDQETVMTTTIEVMDVTGEGCFAVSAKILLDPLKELPEQPLTFDINDDNLEIFINYQNGRFNLMGINGTEYPQGRPLDSEASSFTISSDNLLKGISYTLFATADDVYRPIMNGIYFDIHPEYMAFVASDIHKLVRFHELSVQTGMTSSFILPKKPATLLKTVLPKETGDVRVEFDEKSARFTLSDFVLTCRLIEGNYPNYNSVIPQNNTNVLTIDRALFVNVLRRVSVFSDQALGLVEFAFENNRMVVSTQNIDYSISATESVSCNYSGQKFTIGFNAPKLIEVINTIQSDEVTLAMSDSSRAGVICPVSNEENEDLLMLLMPMLLNNR</sequence>
<dbReference type="GO" id="GO:0003887">
    <property type="term" value="F:DNA-directed DNA polymerase activity"/>
    <property type="evidence" value="ECO:0007669"/>
    <property type="project" value="UniProtKB-UniRule"/>
</dbReference>
<evidence type="ECO:0000256" key="6">
    <source>
        <dbReference type="ARBA" id="ARBA00022695"/>
    </source>
</evidence>
<reference evidence="14" key="2">
    <citation type="submission" date="2021-04" db="EMBL/GenBank/DDBJ databases">
        <authorList>
            <person name="Gilroy R."/>
        </authorList>
    </citation>
    <scope>NUCLEOTIDE SEQUENCE</scope>
    <source>
        <strain evidence="14">ChiHjej12B11-16260</strain>
    </source>
</reference>
<evidence type="ECO:0000256" key="9">
    <source>
        <dbReference type="ARBA" id="ARBA00023125"/>
    </source>
</evidence>
<protein>
    <recommendedName>
        <fullName evidence="3 10">Beta sliding clamp</fullName>
    </recommendedName>
</protein>
<dbReference type="InterPro" id="IPR022634">
    <property type="entry name" value="DNA_polIII_beta_N"/>
</dbReference>
<dbReference type="Gene3D" id="3.10.150.10">
    <property type="entry name" value="DNA Polymerase III, subunit A, domain 2"/>
    <property type="match status" value="1"/>
</dbReference>
<evidence type="ECO:0000256" key="1">
    <source>
        <dbReference type="ARBA" id="ARBA00004496"/>
    </source>
</evidence>
<evidence type="ECO:0000256" key="4">
    <source>
        <dbReference type="ARBA" id="ARBA00022490"/>
    </source>
</evidence>
<dbReference type="CDD" id="cd00140">
    <property type="entry name" value="beta_clamp"/>
    <property type="match status" value="1"/>
</dbReference>
<feature type="domain" description="DNA polymerase III beta sliding clamp central" evidence="12">
    <location>
        <begin position="132"/>
        <end position="245"/>
    </location>
</feature>
<dbReference type="PANTHER" id="PTHR30478">
    <property type="entry name" value="DNA POLYMERASE III SUBUNIT BETA"/>
    <property type="match status" value="1"/>
</dbReference>
<evidence type="ECO:0000256" key="3">
    <source>
        <dbReference type="ARBA" id="ARBA00021035"/>
    </source>
</evidence>
<keyword evidence="9" id="KW-0238">DNA-binding</keyword>
<dbReference type="SUPFAM" id="SSF55979">
    <property type="entry name" value="DNA clamp"/>
    <property type="match status" value="3"/>
</dbReference>
<feature type="domain" description="DNA polymerase III beta sliding clamp C-terminal" evidence="13">
    <location>
        <begin position="248"/>
        <end position="365"/>
    </location>
</feature>
<dbReference type="InterPro" id="IPR001001">
    <property type="entry name" value="DNA_polIII_beta"/>
</dbReference>
<gene>
    <name evidence="14" type="primary">dnaN</name>
    <name evidence="14" type="ORF">H9982_03460</name>
</gene>
<dbReference type="Pfam" id="PF00712">
    <property type="entry name" value="DNA_pol3_beta"/>
    <property type="match status" value="1"/>
</dbReference>
<keyword evidence="7 10" id="KW-0235">DNA replication</keyword>
<evidence type="ECO:0000259" key="12">
    <source>
        <dbReference type="Pfam" id="PF02767"/>
    </source>
</evidence>
<comment type="similarity">
    <text evidence="2 10">Belongs to the beta sliding clamp family.</text>
</comment>
<comment type="function">
    <text evidence="10">Confers DNA tethering and processivity to DNA polymerases and other proteins. Acts as a clamp, forming a ring around DNA (a reaction catalyzed by the clamp-loading complex) which diffuses in an ATP-independent manner freely and bidirectionally along dsDNA. Initially characterized for its ability to contact the catalytic subunit of DNA polymerase III (Pol III), a complex, multichain enzyme responsible for most of the replicative synthesis in bacteria; Pol III exhibits 3'-5' exonuclease proofreading activity. The beta chain is required for initiation of replication as well as for processivity of DNA replication.</text>
</comment>
<evidence type="ECO:0000256" key="5">
    <source>
        <dbReference type="ARBA" id="ARBA00022679"/>
    </source>
</evidence>
<dbReference type="PIRSF" id="PIRSF000804">
    <property type="entry name" value="DNA_pol_III_b"/>
    <property type="match status" value="1"/>
</dbReference>
<comment type="caution">
    <text evidence="14">The sequence shown here is derived from an EMBL/GenBank/DDBJ whole genome shotgun (WGS) entry which is preliminary data.</text>
</comment>
<evidence type="ECO:0000256" key="8">
    <source>
        <dbReference type="ARBA" id="ARBA00022932"/>
    </source>
</evidence>
<evidence type="ECO:0000313" key="14">
    <source>
        <dbReference type="EMBL" id="HIX45258.1"/>
    </source>
</evidence>
<evidence type="ECO:0000256" key="10">
    <source>
        <dbReference type="PIRNR" id="PIRNR000804"/>
    </source>
</evidence>
<dbReference type="InterPro" id="IPR046938">
    <property type="entry name" value="DNA_clamp_sf"/>
</dbReference>
<keyword evidence="8 10" id="KW-0239">DNA-directed DNA polymerase</keyword>
<reference evidence="14" key="1">
    <citation type="journal article" date="2021" name="PeerJ">
        <title>Extensive microbial diversity within the chicken gut microbiome revealed by metagenomics and culture.</title>
        <authorList>
            <person name="Gilroy R."/>
            <person name="Ravi A."/>
            <person name="Getino M."/>
            <person name="Pursley I."/>
            <person name="Horton D.L."/>
            <person name="Alikhan N.F."/>
            <person name="Baker D."/>
            <person name="Gharbi K."/>
            <person name="Hall N."/>
            <person name="Watson M."/>
            <person name="Adriaenssens E.M."/>
            <person name="Foster-Nyarko E."/>
            <person name="Jarju S."/>
            <person name="Secka A."/>
            <person name="Antonio M."/>
            <person name="Oren A."/>
            <person name="Chaudhuri R.R."/>
            <person name="La Ragione R."/>
            <person name="Hildebrand F."/>
            <person name="Pallen M.J."/>
        </authorList>
    </citation>
    <scope>NUCLEOTIDE SEQUENCE</scope>
    <source>
        <strain evidence="14">ChiHjej12B11-16260</strain>
    </source>
</reference>
<dbReference type="AlphaFoldDB" id="A0A9D1VR39"/>
<dbReference type="GO" id="GO:0009360">
    <property type="term" value="C:DNA polymerase III complex"/>
    <property type="evidence" value="ECO:0007669"/>
    <property type="project" value="InterPro"/>
</dbReference>
<dbReference type="Pfam" id="PF02767">
    <property type="entry name" value="DNA_pol3_beta_2"/>
    <property type="match status" value="1"/>
</dbReference>
<keyword evidence="5 10" id="KW-0808">Transferase</keyword>
<evidence type="ECO:0000256" key="7">
    <source>
        <dbReference type="ARBA" id="ARBA00022705"/>
    </source>
</evidence>
<dbReference type="Gene3D" id="3.70.10.10">
    <property type="match status" value="1"/>
</dbReference>
<dbReference type="SMART" id="SM00480">
    <property type="entry name" value="POL3Bc"/>
    <property type="match status" value="1"/>
</dbReference>
<keyword evidence="4 10" id="KW-0963">Cytoplasm</keyword>